<dbReference type="GO" id="GO:0042500">
    <property type="term" value="F:aspartic endopeptidase activity, intramembrane cleaving"/>
    <property type="evidence" value="ECO:0007669"/>
    <property type="project" value="InterPro"/>
</dbReference>
<dbReference type="InterPro" id="IPR007369">
    <property type="entry name" value="Peptidase_A22B_SPP"/>
</dbReference>
<evidence type="ECO:0000313" key="2">
    <source>
        <dbReference type="EMBL" id="VDK55298.1"/>
    </source>
</evidence>
<dbReference type="GO" id="GO:0098554">
    <property type="term" value="C:cytoplasmic side of endoplasmic reticulum membrane"/>
    <property type="evidence" value="ECO:0007669"/>
    <property type="project" value="TreeGrafter"/>
</dbReference>
<keyword evidence="1" id="KW-1133">Transmembrane helix</keyword>
<dbReference type="PANTHER" id="PTHR12174">
    <property type="entry name" value="SIGNAL PEPTIDE PEPTIDASE"/>
    <property type="match status" value="1"/>
</dbReference>
<name>A0A183DD16_9BILA</name>
<dbReference type="Pfam" id="PF04258">
    <property type="entry name" value="Peptidase_A22B"/>
    <property type="match status" value="1"/>
</dbReference>
<protein>
    <submittedName>
        <fullName evidence="4">Signal peptide peptidase-like 2B</fullName>
    </submittedName>
</protein>
<feature type="transmembrane region" description="Helical" evidence="1">
    <location>
        <begin position="27"/>
        <end position="48"/>
    </location>
</feature>
<reference evidence="2 3" key="2">
    <citation type="submission" date="2018-11" db="EMBL/GenBank/DDBJ databases">
        <authorList>
            <consortium name="Pathogen Informatics"/>
        </authorList>
    </citation>
    <scope>NUCLEOTIDE SEQUENCE [LARGE SCALE GENOMIC DNA]</scope>
</reference>
<keyword evidence="1" id="KW-0472">Membrane</keyword>
<keyword evidence="3" id="KW-1185">Reference proteome</keyword>
<dbReference type="GO" id="GO:0030660">
    <property type="term" value="C:Golgi-associated vesicle membrane"/>
    <property type="evidence" value="ECO:0007669"/>
    <property type="project" value="TreeGrafter"/>
</dbReference>
<dbReference type="EMBL" id="UYRT01015778">
    <property type="protein sequence ID" value="VDK55298.1"/>
    <property type="molecule type" value="Genomic_DNA"/>
</dbReference>
<dbReference type="GO" id="GO:0005765">
    <property type="term" value="C:lysosomal membrane"/>
    <property type="evidence" value="ECO:0007669"/>
    <property type="project" value="TreeGrafter"/>
</dbReference>
<dbReference type="GO" id="GO:0098553">
    <property type="term" value="C:lumenal side of endoplasmic reticulum membrane"/>
    <property type="evidence" value="ECO:0007669"/>
    <property type="project" value="TreeGrafter"/>
</dbReference>
<keyword evidence="1" id="KW-0812">Transmembrane</keyword>
<feature type="transmembrane region" description="Helical" evidence="1">
    <location>
        <begin position="85"/>
        <end position="103"/>
    </location>
</feature>
<gene>
    <name evidence="2" type="ORF">GPUH_LOCUS6609</name>
</gene>
<sequence length="129" mass="14451">MLFQVPRLSDPMIVCTDLSVEKEFHPVILGLGDIVVPGYLISFCFTVDVAVRTRFLYGFVSVIGYGVGLIATFVALNLMQAAQPALIYLIPLTLGPIVVLAFLRHELKFMWLGNFPKPEVGFQYVQMHF</sequence>
<evidence type="ECO:0000313" key="3">
    <source>
        <dbReference type="Proteomes" id="UP000271098"/>
    </source>
</evidence>
<reference evidence="4" key="1">
    <citation type="submission" date="2016-06" db="UniProtKB">
        <authorList>
            <consortium name="WormBaseParasite"/>
        </authorList>
    </citation>
    <scope>IDENTIFICATION</scope>
</reference>
<dbReference type="Proteomes" id="UP000271098">
    <property type="component" value="Unassembled WGS sequence"/>
</dbReference>
<accession>A0A183DD16</accession>
<dbReference type="AlphaFoldDB" id="A0A183DD16"/>
<dbReference type="WBParaSite" id="GPUH_0000661601-mRNA-1">
    <property type="protein sequence ID" value="GPUH_0000661601-mRNA-1"/>
    <property type="gene ID" value="GPUH_0000661601"/>
</dbReference>
<evidence type="ECO:0000313" key="4">
    <source>
        <dbReference type="WBParaSite" id="GPUH_0000661601-mRNA-1"/>
    </source>
</evidence>
<dbReference type="PANTHER" id="PTHR12174:SF103">
    <property type="entry name" value="INTRAMEMBRANE PROTEASE (IMPAS) FAMILY"/>
    <property type="match status" value="1"/>
</dbReference>
<dbReference type="GO" id="GO:0033619">
    <property type="term" value="P:membrane protein proteolysis"/>
    <property type="evidence" value="ECO:0007669"/>
    <property type="project" value="TreeGrafter"/>
</dbReference>
<proteinExistence type="predicted"/>
<evidence type="ECO:0000256" key="1">
    <source>
        <dbReference type="SAM" id="Phobius"/>
    </source>
</evidence>
<dbReference type="OrthoDB" id="29661at2759"/>
<organism evidence="4">
    <name type="scientific">Gongylonema pulchrum</name>
    <dbReference type="NCBI Taxonomy" id="637853"/>
    <lineage>
        <taxon>Eukaryota</taxon>
        <taxon>Metazoa</taxon>
        <taxon>Ecdysozoa</taxon>
        <taxon>Nematoda</taxon>
        <taxon>Chromadorea</taxon>
        <taxon>Rhabditida</taxon>
        <taxon>Spirurina</taxon>
        <taxon>Spiruromorpha</taxon>
        <taxon>Spiruroidea</taxon>
        <taxon>Gongylonematidae</taxon>
        <taxon>Gongylonema</taxon>
    </lineage>
</organism>
<feature type="transmembrane region" description="Helical" evidence="1">
    <location>
        <begin position="55"/>
        <end position="79"/>
    </location>
</feature>